<gene>
    <name evidence="4" type="ORF">JT362_16770</name>
</gene>
<dbReference type="InterPro" id="IPR000182">
    <property type="entry name" value="GNAT_dom"/>
</dbReference>
<dbReference type="CDD" id="cd04301">
    <property type="entry name" value="NAT_SF"/>
    <property type="match status" value="1"/>
</dbReference>
<organism evidence="4 5">
    <name type="scientific">Actinophytocola gossypii</name>
    <dbReference type="NCBI Taxonomy" id="2812003"/>
    <lineage>
        <taxon>Bacteria</taxon>
        <taxon>Bacillati</taxon>
        <taxon>Actinomycetota</taxon>
        <taxon>Actinomycetes</taxon>
        <taxon>Pseudonocardiales</taxon>
        <taxon>Pseudonocardiaceae</taxon>
    </lineage>
</organism>
<comment type="caution">
    <text evidence="4">The sequence shown here is derived from an EMBL/GenBank/DDBJ whole genome shotgun (WGS) entry which is preliminary data.</text>
</comment>
<evidence type="ECO:0000313" key="5">
    <source>
        <dbReference type="Proteomes" id="UP001156441"/>
    </source>
</evidence>
<dbReference type="RefSeq" id="WP_260192175.1">
    <property type="nucleotide sequence ID" value="NZ_JAFFZE010000014.1"/>
</dbReference>
<dbReference type="EMBL" id="JAFFZE010000014">
    <property type="protein sequence ID" value="MCT2584773.1"/>
    <property type="molecule type" value="Genomic_DNA"/>
</dbReference>
<dbReference type="Gene3D" id="3.40.630.30">
    <property type="match status" value="1"/>
</dbReference>
<proteinExistence type="predicted"/>
<reference evidence="4 5" key="1">
    <citation type="submission" date="2021-02" db="EMBL/GenBank/DDBJ databases">
        <title>Actinophytocola xerophila sp. nov., isolated from soil of cotton cropping field.</title>
        <authorList>
            <person name="Huang R."/>
            <person name="Chen X."/>
            <person name="Ge X."/>
            <person name="Liu W."/>
        </authorList>
    </citation>
    <scope>NUCLEOTIDE SEQUENCE [LARGE SCALE GENOMIC DNA]</scope>
    <source>
        <strain evidence="4 5">S1-96</strain>
    </source>
</reference>
<keyword evidence="1" id="KW-0808">Transferase</keyword>
<dbReference type="Pfam" id="PF00583">
    <property type="entry name" value="Acetyltransf_1"/>
    <property type="match status" value="1"/>
</dbReference>
<dbReference type="Proteomes" id="UP001156441">
    <property type="component" value="Unassembled WGS sequence"/>
</dbReference>
<keyword evidence="2" id="KW-0012">Acyltransferase</keyword>
<evidence type="ECO:0000256" key="1">
    <source>
        <dbReference type="ARBA" id="ARBA00022679"/>
    </source>
</evidence>
<name>A0ABT2JA79_9PSEU</name>
<sequence length="149" mass="16163">MDTLTIRRATRDDVAAIVAMLADDPLGARRESPGDPAYERAFTLIDADPHQYLAVAEVGGEVVGTLQLTFVPGLSRRGATRALIEAVRVRADHRGSGLGRRLAEWAIEESRARGAALVQLTTDASRVDAHRFYERLGFVASHVGMKLAL</sequence>
<keyword evidence="5" id="KW-1185">Reference proteome</keyword>
<evidence type="ECO:0000259" key="3">
    <source>
        <dbReference type="PROSITE" id="PS51186"/>
    </source>
</evidence>
<feature type="domain" description="N-acetyltransferase" evidence="3">
    <location>
        <begin position="4"/>
        <end position="149"/>
    </location>
</feature>
<protein>
    <submittedName>
        <fullName evidence="4">GNAT family N-acetyltransferase</fullName>
    </submittedName>
</protein>
<dbReference type="InterPro" id="IPR016181">
    <property type="entry name" value="Acyl_CoA_acyltransferase"/>
</dbReference>
<evidence type="ECO:0000256" key="2">
    <source>
        <dbReference type="ARBA" id="ARBA00023315"/>
    </source>
</evidence>
<evidence type="ECO:0000313" key="4">
    <source>
        <dbReference type="EMBL" id="MCT2584773.1"/>
    </source>
</evidence>
<dbReference type="InterPro" id="IPR050832">
    <property type="entry name" value="Bact_Acetyltransf"/>
</dbReference>
<accession>A0ABT2JA79</accession>
<dbReference type="SUPFAM" id="SSF55729">
    <property type="entry name" value="Acyl-CoA N-acyltransferases (Nat)"/>
    <property type="match status" value="1"/>
</dbReference>
<dbReference type="PANTHER" id="PTHR43877">
    <property type="entry name" value="AMINOALKYLPHOSPHONATE N-ACETYLTRANSFERASE-RELATED-RELATED"/>
    <property type="match status" value="1"/>
</dbReference>
<dbReference type="PROSITE" id="PS51186">
    <property type="entry name" value="GNAT"/>
    <property type="match status" value="1"/>
</dbReference>